<dbReference type="PROSITE" id="PS51891">
    <property type="entry name" value="CENP_V_GFA"/>
    <property type="match status" value="1"/>
</dbReference>
<name>A0A165YTL1_9AGAM</name>
<protein>
    <recommendedName>
        <fullName evidence="4">CENP-V/GFA domain-containing protein</fullName>
    </recommendedName>
</protein>
<dbReference type="Gene3D" id="2.170.150.70">
    <property type="match status" value="1"/>
</dbReference>
<comment type="similarity">
    <text evidence="1">Belongs to the Gfa family.</text>
</comment>
<keyword evidence="3" id="KW-0862">Zinc</keyword>
<dbReference type="EMBL" id="KV428231">
    <property type="protein sequence ID" value="KZT33592.1"/>
    <property type="molecule type" value="Genomic_DNA"/>
</dbReference>
<gene>
    <name evidence="5" type="ORF">SISSUDRAFT_397153</name>
</gene>
<dbReference type="GO" id="GO:0046872">
    <property type="term" value="F:metal ion binding"/>
    <property type="evidence" value="ECO:0007669"/>
    <property type="project" value="UniProtKB-KW"/>
</dbReference>
<keyword evidence="6" id="KW-1185">Reference proteome</keyword>
<evidence type="ECO:0000256" key="1">
    <source>
        <dbReference type="ARBA" id="ARBA00005495"/>
    </source>
</evidence>
<organism evidence="5 6">
    <name type="scientific">Sistotremastrum suecicum HHB10207 ss-3</name>
    <dbReference type="NCBI Taxonomy" id="1314776"/>
    <lineage>
        <taxon>Eukaryota</taxon>
        <taxon>Fungi</taxon>
        <taxon>Dikarya</taxon>
        <taxon>Basidiomycota</taxon>
        <taxon>Agaricomycotina</taxon>
        <taxon>Agaricomycetes</taxon>
        <taxon>Sistotremastrales</taxon>
        <taxon>Sistotremastraceae</taxon>
        <taxon>Sistotremastrum</taxon>
    </lineage>
</organism>
<evidence type="ECO:0000259" key="4">
    <source>
        <dbReference type="PROSITE" id="PS51891"/>
    </source>
</evidence>
<dbReference type="Proteomes" id="UP000076798">
    <property type="component" value="Unassembled WGS sequence"/>
</dbReference>
<evidence type="ECO:0000313" key="5">
    <source>
        <dbReference type="EMBL" id="KZT33592.1"/>
    </source>
</evidence>
<accession>A0A165YTL1</accession>
<dbReference type="AlphaFoldDB" id="A0A165YTL1"/>
<dbReference type="InterPro" id="IPR052355">
    <property type="entry name" value="CENP-V-like"/>
</dbReference>
<dbReference type="GO" id="GO:0016846">
    <property type="term" value="F:carbon-sulfur lyase activity"/>
    <property type="evidence" value="ECO:0007669"/>
    <property type="project" value="InterPro"/>
</dbReference>
<dbReference type="OrthoDB" id="3264588at2759"/>
<dbReference type="STRING" id="1314776.A0A165YTL1"/>
<dbReference type="PANTHER" id="PTHR28620:SF1">
    <property type="entry name" value="CENP-V_GFA DOMAIN-CONTAINING PROTEIN"/>
    <property type="match status" value="1"/>
</dbReference>
<dbReference type="InterPro" id="IPR006913">
    <property type="entry name" value="CENP-V/GFA"/>
</dbReference>
<sequence>MTSNSCQSPGENGKIKLKGRCHCGRFSWEFLHPPFATRSIGNESEKDPVKGFRPARCNCSLCSMKGYIFSTFLKPSEIIWTSQSNLSDASSYTFGTNTVHHYFCPVDGCAIAAYRDEDNGLVTDVVAVTLNCVYEADGRDFDVEDIFKRVYDGKNA</sequence>
<proteinExistence type="inferred from homology"/>
<evidence type="ECO:0000256" key="3">
    <source>
        <dbReference type="ARBA" id="ARBA00022833"/>
    </source>
</evidence>
<evidence type="ECO:0000256" key="2">
    <source>
        <dbReference type="ARBA" id="ARBA00022723"/>
    </source>
</evidence>
<feature type="domain" description="CENP-V/GFA" evidence="4">
    <location>
        <begin position="17"/>
        <end position="152"/>
    </location>
</feature>
<evidence type="ECO:0000313" key="6">
    <source>
        <dbReference type="Proteomes" id="UP000076798"/>
    </source>
</evidence>
<keyword evidence="2" id="KW-0479">Metal-binding</keyword>
<dbReference type="SUPFAM" id="SSF51316">
    <property type="entry name" value="Mss4-like"/>
    <property type="match status" value="1"/>
</dbReference>
<dbReference type="InterPro" id="IPR011057">
    <property type="entry name" value="Mss4-like_sf"/>
</dbReference>
<reference evidence="5 6" key="1">
    <citation type="journal article" date="2016" name="Mol. Biol. Evol.">
        <title>Comparative Genomics of Early-Diverging Mushroom-Forming Fungi Provides Insights into the Origins of Lignocellulose Decay Capabilities.</title>
        <authorList>
            <person name="Nagy L.G."/>
            <person name="Riley R."/>
            <person name="Tritt A."/>
            <person name="Adam C."/>
            <person name="Daum C."/>
            <person name="Floudas D."/>
            <person name="Sun H."/>
            <person name="Yadav J.S."/>
            <person name="Pangilinan J."/>
            <person name="Larsson K.H."/>
            <person name="Matsuura K."/>
            <person name="Barry K."/>
            <person name="Labutti K."/>
            <person name="Kuo R."/>
            <person name="Ohm R.A."/>
            <person name="Bhattacharya S.S."/>
            <person name="Shirouzu T."/>
            <person name="Yoshinaga Y."/>
            <person name="Martin F.M."/>
            <person name="Grigoriev I.V."/>
            <person name="Hibbett D.S."/>
        </authorList>
    </citation>
    <scope>NUCLEOTIDE SEQUENCE [LARGE SCALE GENOMIC DNA]</scope>
    <source>
        <strain evidence="5 6">HHB10207 ss-3</strain>
    </source>
</reference>
<dbReference type="PANTHER" id="PTHR28620">
    <property type="entry name" value="CENTROMERE PROTEIN V"/>
    <property type="match status" value="1"/>
</dbReference>